<dbReference type="Proteomes" id="UP001165653">
    <property type="component" value="Unassembled WGS sequence"/>
</dbReference>
<feature type="transmembrane region" description="Helical" evidence="2">
    <location>
        <begin position="26"/>
        <end position="47"/>
    </location>
</feature>
<feature type="region of interest" description="Disordered" evidence="1">
    <location>
        <begin position="1"/>
        <end position="20"/>
    </location>
</feature>
<sequence length="125" mass="13761">MDSPYAPPSSSPEVPDRRKGGHPKRLWFLAYIIGITTLFLAGTLMFFTDKLRTMEHELGMSFSLCTKLLLRHRRLTSLVLGACGLLGILGSFTKSRFTMLALVVLSGIAATTIVALLGMAYQDLR</sequence>
<feature type="compositionally biased region" description="Pro residues" evidence="1">
    <location>
        <begin position="1"/>
        <end position="10"/>
    </location>
</feature>
<dbReference type="EMBL" id="JAPDDR010000005">
    <property type="protein sequence ID" value="MCW1914039.1"/>
    <property type="molecule type" value="Genomic_DNA"/>
</dbReference>
<protein>
    <submittedName>
        <fullName evidence="3">Uncharacterized protein</fullName>
    </submittedName>
</protein>
<name>A0ABT3G3H6_9BACT</name>
<accession>A0ABT3G3H6</accession>
<dbReference type="RefSeq" id="WP_264513544.1">
    <property type="nucleotide sequence ID" value="NZ_JAPDDR010000005.1"/>
</dbReference>
<gene>
    <name evidence="3" type="ORF">OJ996_10665</name>
</gene>
<keyword evidence="2" id="KW-0472">Membrane</keyword>
<comment type="caution">
    <text evidence="3">The sequence shown here is derived from an EMBL/GenBank/DDBJ whole genome shotgun (WGS) entry which is preliminary data.</text>
</comment>
<evidence type="ECO:0000256" key="1">
    <source>
        <dbReference type="SAM" id="MobiDB-lite"/>
    </source>
</evidence>
<reference evidence="3" key="1">
    <citation type="submission" date="2022-10" db="EMBL/GenBank/DDBJ databases">
        <title>Luteolibacter sp. GHJ8, whole genome shotgun sequencing project.</title>
        <authorList>
            <person name="Zhao G."/>
            <person name="Shen L."/>
        </authorList>
    </citation>
    <scope>NUCLEOTIDE SEQUENCE</scope>
    <source>
        <strain evidence="3">GHJ8</strain>
    </source>
</reference>
<organism evidence="3 4">
    <name type="scientific">Luteolibacter rhizosphaerae</name>
    <dbReference type="NCBI Taxonomy" id="2989719"/>
    <lineage>
        <taxon>Bacteria</taxon>
        <taxon>Pseudomonadati</taxon>
        <taxon>Verrucomicrobiota</taxon>
        <taxon>Verrucomicrobiia</taxon>
        <taxon>Verrucomicrobiales</taxon>
        <taxon>Verrucomicrobiaceae</taxon>
        <taxon>Luteolibacter</taxon>
    </lineage>
</organism>
<evidence type="ECO:0000313" key="3">
    <source>
        <dbReference type="EMBL" id="MCW1914039.1"/>
    </source>
</evidence>
<keyword evidence="2" id="KW-1133">Transmembrane helix</keyword>
<evidence type="ECO:0000256" key="2">
    <source>
        <dbReference type="SAM" id="Phobius"/>
    </source>
</evidence>
<evidence type="ECO:0000313" key="4">
    <source>
        <dbReference type="Proteomes" id="UP001165653"/>
    </source>
</evidence>
<proteinExistence type="predicted"/>
<keyword evidence="2" id="KW-0812">Transmembrane</keyword>
<feature type="transmembrane region" description="Helical" evidence="2">
    <location>
        <begin position="99"/>
        <end position="121"/>
    </location>
</feature>
<keyword evidence="4" id="KW-1185">Reference proteome</keyword>
<feature type="transmembrane region" description="Helical" evidence="2">
    <location>
        <begin position="75"/>
        <end position="93"/>
    </location>
</feature>